<sequence length="46" mass="5310">MQFVQTHPQACKMKEKQTRNGLRLLLTFERITSVKKALDALRPIVA</sequence>
<protein>
    <submittedName>
        <fullName evidence="2">Transcription-repair coupling factor</fullName>
    </submittedName>
</protein>
<evidence type="ECO:0000313" key="1">
    <source>
        <dbReference type="EMBL" id="GAL65597.1"/>
    </source>
</evidence>
<dbReference type="EMBL" id="BBNR01000001">
    <property type="protein sequence ID" value="GAL65597.1"/>
    <property type="molecule type" value="Genomic_DNA"/>
</dbReference>
<gene>
    <name evidence="1" type="ORF">JCM19301_4057</name>
    <name evidence="2" type="ORF">JCM19302_2735</name>
</gene>
<evidence type="ECO:0000313" key="3">
    <source>
        <dbReference type="Proteomes" id="UP000029641"/>
    </source>
</evidence>
<evidence type="ECO:0000313" key="2">
    <source>
        <dbReference type="EMBL" id="GAL70160.1"/>
    </source>
</evidence>
<organism evidence="2 4">
    <name type="scientific">Jejuia pallidilutea</name>
    <dbReference type="NCBI Taxonomy" id="504487"/>
    <lineage>
        <taxon>Bacteria</taxon>
        <taxon>Pseudomonadati</taxon>
        <taxon>Bacteroidota</taxon>
        <taxon>Flavobacteriia</taxon>
        <taxon>Flavobacteriales</taxon>
        <taxon>Flavobacteriaceae</taxon>
        <taxon>Jejuia</taxon>
    </lineage>
</organism>
<evidence type="ECO:0000313" key="4">
    <source>
        <dbReference type="Proteomes" id="UP000029646"/>
    </source>
</evidence>
<name>A0A090VZG6_9FLAO</name>
<dbReference type="eggNOG" id="COG1197">
    <property type="taxonomic scope" value="Bacteria"/>
</dbReference>
<accession>A0A090VZG6</accession>
<dbReference type="AlphaFoldDB" id="A0A090VZG6"/>
<dbReference type="Proteomes" id="UP000029641">
    <property type="component" value="Unassembled WGS sequence"/>
</dbReference>
<proteinExistence type="predicted"/>
<comment type="caution">
    <text evidence="2">The sequence shown here is derived from an EMBL/GenBank/DDBJ whole genome shotgun (WGS) entry which is preliminary data.</text>
</comment>
<reference evidence="3 4" key="1">
    <citation type="journal article" date="2014" name="Genome Announc.">
        <title>Draft Genome Sequence of Marine Flavobacterium Jejuia pallidilutea Strain 11shimoA1 and Pigmentation Mutants.</title>
        <authorList>
            <person name="Takatani N."/>
            <person name="Nakanishi M."/>
            <person name="Meirelles P."/>
            <person name="Mino S."/>
            <person name="Suda W."/>
            <person name="Oshima K."/>
            <person name="Hattori M."/>
            <person name="Ohkuma M."/>
            <person name="Hosokawa M."/>
            <person name="Miyashita K."/>
            <person name="Thompson F.L."/>
            <person name="Niwa A."/>
            <person name="Sawabe T."/>
            <person name="Sawabe T."/>
        </authorList>
    </citation>
    <scope>NUCLEOTIDE SEQUENCE [LARGE SCALE GENOMIC DNA]</scope>
    <source>
        <strain evidence="1 3">JCM 19301</strain>
        <strain evidence="2">JCM 19302</strain>
        <strain evidence="4">JCM19302</strain>
    </source>
</reference>
<dbReference type="EMBL" id="BBNS01000004">
    <property type="protein sequence ID" value="GAL70160.1"/>
    <property type="molecule type" value="Genomic_DNA"/>
</dbReference>
<dbReference type="Proteomes" id="UP000029646">
    <property type="component" value="Unassembled WGS sequence"/>
</dbReference>